<sequence>MRWTKNSKNDVGAIRMKRRFLYFPKTLQGETRWLEKAYWEEEVVRRMGTRIGEWGWRGRRATKWIDN</sequence>
<proteinExistence type="predicted"/>
<organism evidence="1">
    <name type="scientific">marine sediment metagenome</name>
    <dbReference type="NCBI Taxonomy" id="412755"/>
    <lineage>
        <taxon>unclassified sequences</taxon>
        <taxon>metagenomes</taxon>
        <taxon>ecological metagenomes</taxon>
    </lineage>
</organism>
<accession>A0A0F9EKA6</accession>
<evidence type="ECO:0000313" key="1">
    <source>
        <dbReference type="EMBL" id="KKL24303.1"/>
    </source>
</evidence>
<name>A0A0F9EKA6_9ZZZZ</name>
<reference evidence="1" key="1">
    <citation type="journal article" date="2015" name="Nature">
        <title>Complex archaea that bridge the gap between prokaryotes and eukaryotes.</title>
        <authorList>
            <person name="Spang A."/>
            <person name="Saw J.H."/>
            <person name="Jorgensen S.L."/>
            <person name="Zaremba-Niedzwiedzka K."/>
            <person name="Martijn J."/>
            <person name="Lind A.E."/>
            <person name="van Eijk R."/>
            <person name="Schleper C."/>
            <person name="Guy L."/>
            <person name="Ettema T.J."/>
        </authorList>
    </citation>
    <scope>NUCLEOTIDE SEQUENCE</scope>
</reference>
<comment type="caution">
    <text evidence="1">The sequence shown here is derived from an EMBL/GenBank/DDBJ whole genome shotgun (WGS) entry which is preliminary data.</text>
</comment>
<dbReference type="AlphaFoldDB" id="A0A0F9EKA6"/>
<dbReference type="EMBL" id="LAZR01036647">
    <property type="protein sequence ID" value="KKL24303.1"/>
    <property type="molecule type" value="Genomic_DNA"/>
</dbReference>
<protein>
    <submittedName>
        <fullName evidence="1">Uncharacterized protein</fullName>
    </submittedName>
</protein>
<gene>
    <name evidence="1" type="ORF">LCGC14_2416650</name>
</gene>